<dbReference type="Proteomes" id="UP000748332">
    <property type="component" value="Unassembled WGS sequence"/>
</dbReference>
<protein>
    <recommendedName>
        <fullName evidence="4">Thioredoxin family protein</fullName>
    </recommendedName>
</protein>
<evidence type="ECO:0000313" key="3">
    <source>
        <dbReference type="Proteomes" id="UP000748332"/>
    </source>
</evidence>
<feature type="non-terminal residue" evidence="2">
    <location>
        <position position="1"/>
    </location>
</feature>
<dbReference type="AlphaFoldDB" id="A0A955KVP2"/>
<evidence type="ECO:0000313" key="2">
    <source>
        <dbReference type="EMBL" id="MCA9375333.1"/>
    </source>
</evidence>
<evidence type="ECO:0008006" key="4">
    <source>
        <dbReference type="Google" id="ProtNLM"/>
    </source>
</evidence>
<dbReference type="EMBL" id="JAGQLM010000149">
    <property type="protein sequence ID" value="MCA9375333.1"/>
    <property type="molecule type" value="Genomic_DNA"/>
</dbReference>
<keyword evidence="1" id="KW-0472">Membrane</keyword>
<name>A0A955KVP2_9BACT</name>
<comment type="caution">
    <text evidence="2">The sequence shown here is derived from an EMBL/GenBank/DDBJ whole genome shotgun (WGS) entry which is preliminary data.</text>
</comment>
<feature type="transmembrane region" description="Helical" evidence="1">
    <location>
        <begin position="106"/>
        <end position="124"/>
    </location>
</feature>
<proteinExistence type="predicted"/>
<sequence>CPHCKKVEAFIADNNLEDQVDSRELKNNDKHMKELEALWDEFNLPDNERGWPFMLIDDNGDRSYVSGDSPIIAELGNTFGISVPNDSAGNSSTTTSSSNTSTADTLLLVLGGVVVFAIVGYAVYSSINDSKK</sequence>
<keyword evidence="1" id="KW-0812">Transmembrane</keyword>
<evidence type="ECO:0000256" key="1">
    <source>
        <dbReference type="SAM" id="Phobius"/>
    </source>
</evidence>
<gene>
    <name evidence="2" type="ORF">KC622_03315</name>
</gene>
<keyword evidence="1" id="KW-1133">Transmembrane helix</keyword>
<reference evidence="2" key="2">
    <citation type="journal article" date="2021" name="Microbiome">
        <title>Successional dynamics and alternative stable states in a saline activated sludge microbial community over 9 years.</title>
        <authorList>
            <person name="Wang Y."/>
            <person name="Ye J."/>
            <person name="Ju F."/>
            <person name="Liu L."/>
            <person name="Boyd J.A."/>
            <person name="Deng Y."/>
            <person name="Parks D.H."/>
            <person name="Jiang X."/>
            <person name="Yin X."/>
            <person name="Woodcroft B.J."/>
            <person name="Tyson G.W."/>
            <person name="Hugenholtz P."/>
            <person name="Polz M.F."/>
            <person name="Zhang T."/>
        </authorList>
    </citation>
    <scope>NUCLEOTIDE SEQUENCE</scope>
    <source>
        <strain evidence="2">HKST-UBA16</strain>
    </source>
</reference>
<accession>A0A955KVP2</accession>
<organism evidence="2 3">
    <name type="scientific">Candidatus Dojkabacteria bacterium</name>
    <dbReference type="NCBI Taxonomy" id="2099670"/>
    <lineage>
        <taxon>Bacteria</taxon>
        <taxon>Candidatus Dojkabacteria</taxon>
    </lineage>
</organism>
<reference evidence="2" key="1">
    <citation type="submission" date="2020-04" db="EMBL/GenBank/DDBJ databases">
        <authorList>
            <person name="Zhang T."/>
        </authorList>
    </citation>
    <scope>NUCLEOTIDE SEQUENCE</scope>
    <source>
        <strain evidence="2">HKST-UBA16</strain>
    </source>
</reference>